<protein>
    <submittedName>
        <fullName evidence="1">5105_t:CDS:1</fullName>
    </submittedName>
</protein>
<sequence>KGVNNDFHIPMRDQEILTSKNLKITDFEISGNLYYGDLQLFTPFRKQGCLQLLPVEK</sequence>
<name>A0ACA9PNG4_9GLOM</name>
<gene>
    <name evidence="1" type="ORF">SPELUC_LOCUS12210</name>
</gene>
<accession>A0ACA9PNG4</accession>
<evidence type="ECO:0000313" key="2">
    <source>
        <dbReference type="Proteomes" id="UP000789366"/>
    </source>
</evidence>
<reference evidence="1" key="1">
    <citation type="submission" date="2021-06" db="EMBL/GenBank/DDBJ databases">
        <authorList>
            <person name="Kallberg Y."/>
            <person name="Tangrot J."/>
            <person name="Rosling A."/>
        </authorList>
    </citation>
    <scope>NUCLEOTIDE SEQUENCE</scope>
    <source>
        <strain evidence="1">28 12/20/2015</strain>
    </source>
</reference>
<keyword evidence="2" id="KW-1185">Reference proteome</keyword>
<dbReference type="Proteomes" id="UP000789366">
    <property type="component" value="Unassembled WGS sequence"/>
</dbReference>
<feature type="non-terminal residue" evidence="1">
    <location>
        <position position="1"/>
    </location>
</feature>
<organism evidence="1 2">
    <name type="scientific">Cetraspora pellucida</name>
    <dbReference type="NCBI Taxonomy" id="1433469"/>
    <lineage>
        <taxon>Eukaryota</taxon>
        <taxon>Fungi</taxon>
        <taxon>Fungi incertae sedis</taxon>
        <taxon>Mucoromycota</taxon>
        <taxon>Glomeromycotina</taxon>
        <taxon>Glomeromycetes</taxon>
        <taxon>Diversisporales</taxon>
        <taxon>Gigasporaceae</taxon>
        <taxon>Cetraspora</taxon>
    </lineage>
</organism>
<dbReference type="EMBL" id="CAJVPW010028118">
    <property type="protein sequence ID" value="CAG8717463.1"/>
    <property type="molecule type" value="Genomic_DNA"/>
</dbReference>
<proteinExistence type="predicted"/>
<evidence type="ECO:0000313" key="1">
    <source>
        <dbReference type="EMBL" id="CAG8717463.1"/>
    </source>
</evidence>
<comment type="caution">
    <text evidence="1">The sequence shown here is derived from an EMBL/GenBank/DDBJ whole genome shotgun (WGS) entry which is preliminary data.</text>
</comment>
<feature type="non-terminal residue" evidence="1">
    <location>
        <position position="57"/>
    </location>
</feature>